<dbReference type="PANTHER" id="PTHR16184">
    <property type="entry name" value="ELONGATOR COMPLEX PROTEIN 6"/>
    <property type="match status" value="1"/>
</dbReference>
<gene>
    <name evidence="3" type="ORF">BASA50_001183</name>
</gene>
<dbReference type="CDD" id="cd19495">
    <property type="entry name" value="Elp6"/>
    <property type="match status" value="1"/>
</dbReference>
<evidence type="ECO:0008006" key="5">
    <source>
        <dbReference type="Google" id="ProtNLM"/>
    </source>
</evidence>
<dbReference type="PANTHER" id="PTHR16184:SF6">
    <property type="entry name" value="ELONGATOR COMPLEX PROTEIN 6"/>
    <property type="match status" value="1"/>
</dbReference>
<evidence type="ECO:0000313" key="3">
    <source>
        <dbReference type="EMBL" id="KAH6585574.1"/>
    </source>
</evidence>
<comment type="pathway">
    <text evidence="1">tRNA modification; 5-methoxycarbonylmethyl-2-thiouridine-tRNA biosynthesis.</text>
</comment>
<dbReference type="InterPro" id="IPR018627">
    <property type="entry name" value="ELP6"/>
</dbReference>
<comment type="caution">
    <text evidence="3">The sequence shown here is derived from an EMBL/GenBank/DDBJ whole genome shotgun (WGS) entry which is preliminary data.</text>
</comment>
<dbReference type="InterPro" id="IPR027417">
    <property type="entry name" value="P-loop_NTPase"/>
</dbReference>
<evidence type="ECO:0000256" key="2">
    <source>
        <dbReference type="ARBA" id="ARBA00008837"/>
    </source>
</evidence>
<keyword evidence="4" id="KW-1185">Reference proteome</keyword>
<dbReference type="Proteomes" id="UP001648503">
    <property type="component" value="Unassembled WGS sequence"/>
</dbReference>
<dbReference type="Pfam" id="PF09807">
    <property type="entry name" value="ELP6"/>
    <property type="match status" value="1"/>
</dbReference>
<comment type="similarity">
    <text evidence="2">Belongs to the ELP6 family.</text>
</comment>
<proteinExistence type="inferred from homology"/>
<dbReference type="Gene3D" id="3.40.50.300">
    <property type="entry name" value="P-loop containing nucleotide triphosphate hydrolases"/>
    <property type="match status" value="1"/>
</dbReference>
<organism evidence="3 4">
    <name type="scientific">Batrachochytrium salamandrivorans</name>
    <dbReference type="NCBI Taxonomy" id="1357716"/>
    <lineage>
        <taxon>Eukaryota</taxon>
        <taxon>Fungi</taxon>
        <taxon>Fungi incertae sedis</taxon>
        <taxon>Chytridiomycota</taxon>
        <taxon>Chytridiomycota incertae sedis</taxon>
        <taxon>Chytridiomycetes</taxon>
        <taxon>Rhizophydiales</taxon>
        <taxon>Rhizophydiales incertae sedis</taxon>
        <taxon>Batrachochytrium</taxon>
    </lineage>
</organism>
<evidence type="ECO:0000256" key="1">
    <source>
        <dbReference type="ARBA" id="ARBA00005043"/>
    </source>
</evidence>
<accession>A0ABQ8EUS3</accession>
<reference evidence="3 4" key="1">
    <citation type="submission" date="2021-02" db="EMBL/GenBank/DDBJ databases">
        <title>Variation within the Batrachochytrium salamandrivorans European outbreak.</title>
        <authorList>
            <person name="Kelly M."/>
            <person name="Pasmans F."/>
            <person name="Shea T.P."/>
            <person name="Munoz J.F."/>
            <person name="Carranza S."/>
            <person name="Cuomo C.A."/>
            <person name="Martel A."/>
        </authorList>
    </citation>
    <scope>NUCLEOTIDE SEQUENCE [LARGE SCALE GENOMIC DNA]</scope>
    <source>
        <strain evidence="3 4">AMFP18/2</strain>
    </source>
</reference>
<evidence type="ECO:0000313" key="4">
    <source>
        <dbReference type="Proteomes" id="UP001648503"/>
    </source>
</evidence>
<protein>
    <recommendedName>
        <fullName evidence="5">Elongator complex protein 6</fullName>
    </recommendedName>
</protein>
<name>A0ABQ8EUS3_9FUNG</name>
<sequence length="271" mass="30119">MSLEALLNWPAPDRPLPPGQTVDASSLGRTFIITDTLDRSASFLLHQFVLRHLRLPNWVVRLVCISQLPAHYAAVQKKLGIHLTQHKNTFESIDVFSNLDTLSSINTIDSSSVASGLTCENDPTVVLFRQISSTVRDQRHPCIVIDDVTMLLYAGWSVQQLVKLIMALSGFVVERSGCLVILTHDDCPDDLELVSFNSWIVRLANILILVRPLKSGYTDDVHGQLTVRLGPQSLWEPVNAAGQLHTIQEGEVLFRINDSSVDWLSKGTTVM</sequence>
<dbReference type="EMBL" id="JAFCIX010000580">
    <property type="protein sequence ID" value="KAH6585574.1"/>
    <property type="molecule type" value="Genomic_DNA"/>
</dbReference>